<evidence type="ECO:0000259" key="6">
    <source>
        <dbReference type="Pfam" id="PF24894"/>
    </source>
</evidence>
<dbReference type="InterPro" id="IPR011831">
    <property type="entry name" value="ADP-Glc_PPase"/>
</dbReference>
<reference evidence="7 8" key="1">
    <citation type="journal article" date="2023" name="Environ Microbiome">
        <title>A coral-associated actinobacterium mitigates coral bleaching under heat stress.</title>
        <authorList>
            <person name="Li J."/>
            <person name="Zou Y."/>
            <person name="Li Q."/>
            <person name="Zhang J."/>
            <person name="Bourne D.G."/>
            <person name="Lyu Y."/>
            <person name="Liu C."/>
            <person name="Zhang S."/>
        </authorList>
    </citation>
    <scope>NUCLEOTIDE SEQUENCE [LARGE SCALE GENOMIC DNA]</scope>
    <source>
        <strain evidence="7 8">SCSIO 13291</strain>
    </source>
</reference>
<dbReference type="Proteomes" id="UP001434337">
    <property type="component" value="Chromosome"/>
</dbReference>
<dbReference type="SUPFAM" id="SSF51161">
    <property type="entry name" value="Trimeric LpxA-like enzymes"/>
    <property type="match status" value="1"/>
</dbReference>
<evidence type="ECO:0000259" key="5">
    <source>
        <dbReference type="Pfam" id="PF00483"/>
    </source>
</evidence>
<dbReference type="InterPro" id="IPR011004">
    <property type="entry name" value="Trimer_LpxA-like_sf"/>
</dbReference>
<dbReference type="EMBL" id="CP115965">
    <property type="protein sequence ID" value="WZW98953.1"/>
    <property type="molecule type" value="Genomic_DNA"/>
</dbReference>
<organism evidence="7 8">
    <name type="scientific">Propioniciclava soli</name>
    <dbReference type="NCBI Taxonomy" id="2775081"/>
    <lineage>
        <taxon>Bacteria</taxon>
        <taxon>Bacillati</taxon>
        <taxon>Actinomycetota</taxon>
        <taxon>Actinomycetes</taxon>
        <taxon>Propionibacteriales</taxon>
        <taxon>Propionibacteriaceae</taxon>
        <taxon>Propioniciclava</taxon>
    </lineage>
</organism>
<dbReference type="PANTHER" id="PTHR43523">
    <property type="entry name" value="GLUCOSE-1-PHOSPHATE ADENYLYLTRANSFERASE-RELATED"/>
    <property type="match status" value="1"/>
</dbReference>
<dbReference type="Gene3D" id="3.90.550.10">
    <property type="entry name" value="Spore Coat Polysaccharide Biosynthesis Protein SpsA, Chain A"/>
    <property type="match status" value="1"/>
</dbReference>
<sequence length="419" mass="44835">MRGFGRVLGIVQAGGSGSRMDVLTRERAKPALAFAGSYKLIDFALSSFANAEIADVWVSVAYLASTLDDHIGHGRPWNLDRTRGGYRRLVPEQGRASSESGFASGNADNLVQVAGQIRDFEADVVIVMSADHVFRLDLADVIADHLERGAECTIVTAQATATQASTKAVVQVGDDRRVTGFDYKPDEPEGRTVATEIFVYDPEVLLSELTRLRHELAHAHDNDEAADEGCDDEGSRLGDFGEHLVPALVARGKTFAHPIGHYWRDLGRPEEYYQAHRDVLAGRVDVFDDPGYPIGSRWPELPPAMVRAEGDVTDSLLSPGCVVRGEVVRSVLGPGVVIEAGAVVRDSILGAHVRVCGDAHVRTAILDESTWVGRGAQVGATPAATRVRDADIALVGRDSRISGGSVVDAGARLEPGSSV</sequence>
<dbReference type="InterPro" id="IPR029044">
    <property type="entry name" value="Nucleotide-diphossugar_trans"/>
</dbReference>
<feature type="domain" description="Glucose-1-phosphate adenylyltransferase/Bifunctional protein GlmU-like C-terminal hexapeptide" evidence="6">
    <location>
        <begin position="308"/>
        <end position="384"/>
    </location>
</feature>
<dbReference type="Gene3D" id="2.160.10.10">
    <property type="entry name" value="Hexapeptide repeat proteins"/>
    <property type="match status" value="1"/>
</dbReference>
<keyword evidence="2" id="KW-0808">Transferase</keyword>
<evidence type="ECO:0000313" key="8">
    <source>
        <dbReference type="Proteomes" id="UP001434337"/>
    </source>
</evidence>
<dbReference type="Pfam" id="PF24894">
    <property type="entry name" value="Hexapep_GlmU"/>
    <property type="match status" value="1"/>
</dbReference>
<dbReference type="RefSeq" id="WP_342372813.1">
    <property type="nucleotide sequence ID" value="NZ_CP115965.1"/>
</dbReference>
<keyword evidence="4" id="KW-0320">Glycogen biosynthesis</keyword>
<dbReference type="PANTHER" id="PTHR43523:SF2">
    <property type="entry name" value="GLUCOSE-1-PHOSPHATE ADENYLYLTRANSFERASE"/>
    <property type="match status" value="1"/>
</dbReference>
<comment type="similarity">
    <text evidence="1">Belongs to the bacterial/plant glucose-1-phosphate adenylyltransferase family.</text>
</comment>
<evidence type="ECO:0000313" key="7">
    <source>
        <dbReference type="EMBL" id="WZW98953.1"/>
    </source>
</evidence>
<accession>A0ABZ3C8W7</accession>
<gene>
    <name evidence="7" type="ORF">PCC79_01710</name>
</gene>
<evidence type="ECO:0000256" key="3">
    <source>
        <dbReference type="ARBA" id="ARBA00022695"/>
    </source>
</evidence>
<proteinExistence type="inferred from homology"/>
<keyword evidence="3" id="KW-0548">Nucleotidyltransferase</keyword>
<evidence type="ECO:0000256" key="2">
    <source>
        <dbReference type="ARBA" id="ARBA00022679"/>
    </source>
</evidence>
<protein>
    <submittedName>
        <fullName evidence="7">Sugar phosphate nucleotidyltransferase</fullName>
    </submittedName>
</protein>
<dbReference type="SUPFAM" id="SSF53448">
    <property type="entry name" value="Nucleotide-diphospho-sugar transferases"/>
    <property type="match status" value="1"/>
</dbReference>
<name>A0ABZ3C8W7_9ACTN</name>
<evidence type="ECO:0000256" key="1">
    <source>
        <dbReference type="ARBA" id="ARBA00010443"/>
    </source>
</evidence>
<dbReference type="InterPro" id="IPR056818">
    <property type="entry name" value="GlmU/GlgC-like_hexapep"/>
</dbReference>
<keyword evidence="8" id="KW-1185">Reference proteome</keyword>
<dbReference type="Pfam" id="PF00483">
    <property type="entry name" value="NTP_transferase"/>
    <property type="match status" value="1"/>
</dbReference>
<evidence type="ECO:0000256" key="4">
    <source>
        <dbReference type="ARBA" id="ARBA00023056"/>
    </source>
</evidence>
<dbReference type="InterPro" id="IPR005835">
    <property type="entry name" value="NTP_transferase_dom"/>
</dbReference>
<feature type="domain" description="Nucleotidyl transferase" evidence="5">
    <location>
        <begin position="9"/>
        <end position="280"/>
    </location>
</feature>